<dbReference type="GO" id="GO:0043539">
    <property type="term" value="F:protein serine/threonine kinase activator activity"/>
    <property type="evidence" value="ECO:0007669"/>
    <property type="project" value="TreeGrafter"/>
</dbReference>
<evidence type="ECO:0008006" key="4">
    <source>
        <dbReference type="Google" id="ProtNLM"/>
    </source>
</evidence>
<comment type="caution">
    <text evidence="2">The sequence shown here is derived from an EMBL/GenBank/DDBJ whole genome shotgun (WGS) entry which is preliminary data.</text>
</comment>
<comment type="similarity">
    <text evidence="1">Belongs to the Mo25 family.</text>
</comment>
<keyword evidence="3" id="KW-1185">Reference proteome</keyword>
<evidence type="ECO:0000256" key="1">
    <source>
        <dbReference type="ARBA" id="ARBA00011012"/>
    </source>
</evidence>
<dbReference type="PANTHER" id="PTHR10182">
    <property type="entry name" value="CALCIUM-BINDING PROTEIN 39-RELATED"/>
    <property type="match status" value="1"/>
</dbReference>
<protein>
    <recommendedName>
        <fullName evidence="4">Mo25-like protein</fullName>
    </recommendedName>
</protein>
<gene>
    <name evidence="2" type="ORF">EYC84_009723</name>
</gene>
<sequence length="300" mass="34386">MSFLFGRKQRPNTVDLSKQAKDFILKLDGPGGAAKAEELAKSLSQMKFILQGTQEIESTPEQVHQLVTGMIQEDLLYLLAINLYRLPFESRKDAQVIFSYVLRPEVLVELCNGYEHKESATPAGTVLREVLKNDAAAAIILYNDVVKDGDVSTKGLTHIQPEIKQTGEGVFWKFFNWIDQGSFEVGADAFTTFRELLTKHKQIVAQYLATNFDLDERKMVQYEGFHVFKVFVANPHKSMAVQRILLNNRERLLNFLKHFLEDRTEDEQFIDEREFLIKQIERMPPQPVEPAQKPALLVGR</sequence>
<name>A0A5M9JDK0_MONFR</name>
<dbReference type="Gene3D" id="1.25.10.10">
    <property type="entry name" value="Leucine-rich Repeat Variant"/>
    <property type="match status" value="2"/>
</dbReference>
<proteinExistence type="inferred from homology"/>
<dbReference type="GO" id="GO:0035556">
    <property type="term" value="P:intracellular signal transduction"/>
    <property type="evidence" value="ECO:0007669"/>
    <property type="project" value="TreeGrafter"/>
</dbReference>
<evidence type="ECO:0000313" key="2">
    <source>
        <dbReference type="EMBL" id="KAA8565912.1"/>
    </source>
</evidence>
<dbReference type="VEuPathDB" id="FungiDB:MFRU_022g00900"/>
<evidence type="ECO:0000313" key="3">
    <source>
        <dbReference type="Proteomes" id="UP000322873"/>
    </source>
</evidence>
<dbReference type="InterPro" id="IPR013878">
    <property type="entry name" value="Mo25"/>
</dbReference>
<dbReference type="EMBL" id="VICG01000013">
    <property type="protein sequence ID" value="KAA8565912.1"/>
    <property type="molecule type" value="Genomic_DNA"/>
</dbReference>
<reference evidence="2 3" key="1">
    <citation type="submission" date="2019-06" db="EMBL/GenBank/DDBJ databases">
        <title>Genome Sequence of the Brown Rot Fungal Pathogen Monilinia fructicola.</title>
        <authorList>
            <person name="De Miccolis Angelini R.M."/>
            <person name="Landi L."/>
            <person name="Abate D."/>
            <person name="Pollastro S."/>
            <person name="Romanazzi G."/>
            <person name="Faretra F."/>
        </authorList>
    </citation>
    <scope>NUCLEOTIDE SEQUENCE [LARGE SCALE GENOMIC DNA]</scope>
    <source>
        <strain evidence="2 3">Mfrc123</strain>
    </source>
</reference>
<dbReference type="InterPro" id="IPR011989">
    <property type="entry name" value="ARM-like"/>
</dbReference>
<dbReference type="InterPro" id="IPR016024">
    <property type="entry name" value="ARM-type_fold"/>
</dbReference>
<dbReference type="PANTHER" id="PTHR10182:SF3">
    <property type="entry name" value="PROTEIN MO25"/>
    <property type="match status" value="1"/>
</dbReference>
<dbReference type="SUPFAM" id="SSF48371">
    <property type="entry name" value="ARM repeat"/>
    <property type="match status" value="1"/>
</dbReference>
<accession>A0A5M9JDK0</accession>
<dbReference type="AlphaFoldDB" id="A0A5M9JDK0"/>
<dbReference type="Proteomes" id="UP000322873">
    <property type="component" value="Unassembled WGS sequence"/>
</dbReference>
<organism evidence="2 3">
    <name type="scientific">Monilinia fructicola</name>
    <name type="common">Brown rot fungus</name>
    <name type="synonym">Ciboria fructicola</name>
    <dbReference type="NCBI Taxonomy" id="38448"/>
    <lineage>
        <taxon>Eukaryota</taxon>
        <taxon>Fungi</taxon>
        <taxon>Dikarya</taxon>
        <taxon>Ascomycota</taxon>
        <taxon>Pezizomycotina</taxon>
        <taxon>Leotiomycetes</taxon>
        <taxon>Helotiales</taxon>
        <taxon>Sclerotiniaceae</taxon>
        <taxon>Monilinia</taxon>
    </lineage>
</organism>
<dbReference type="Pfam" id="PF08569">
    <property type="entry name" value="Mo25"/>
    <property type="match status" value="2"/>
</dbReference>